<feature type="transmembrane region" description="Helical" evidence="1">
    <location>
        <begin position="63"/>
        <end position="83"/>
    </location>
</feature>
<keyword evidence="3" id="KW-1185">Reference proteome</keyword>
<comment type="caution">
    <text evidence="2">The sequence shown here is derived from an EMBL/GenBank/DDBJ whole genome shotgun (WGS) entry which is preliminary data.</text>
</comment>
<dbReference type="Proteomes" id="UP001301769">
    <property type="component" value="Unassembled WGS sequence"/>
</dbReference>
<proteinExistence type="predicted"/>
<evidence type="ECO:0000313" key="3">
    <source>
        <dbReference type="Proteomes" id="UP001301769"/>
    </source>
</evidence>
<evidence type="ECO:0000313" key="2">
    <source>
        <dbReference type="EMBL" id="KAK4218017.1"/>
    </source>
</evidence>
<gene>
    <name evidence="2" type="ORF">QBC37DRAFT_26899</name>
</gene>
<dbReference type="AlphaFoldDB" id="A0AAN7BC91"/>
<accession>A0AAN7BC91</accession>
<feature type="transmembrane region" description="Helical" evidence="1">
    <location>
        <begin position="95"/>
        <end position="128"/>
    </location>
</feature>
<dbReference type="EMBL" id="MU858056">
    <property type="protein sequence ID" value="KAK4218017.1"/>
    <property type="molecule type" value="Genomic_DNA"/>
</dbReference>
<keyword evidence="1" id="KW-1133">Transmembrane helix</keyword>
<keyword evidence="1" id="KW-0472">Membrane</keyword>
<keyword evidence="1" id="KW-0812">Transmembrane</keyword>
<reference evidence="2" key="1">
    <citation type="journal article" date="2023" name="Mol. Phylogenet. Evol.">
        <title>Genome-scale phylogeny and comparative genomics of the fungal order Sordariales.</title>
        <authorList>
            <person name="Hensen N."/>
            <person name="Bonometti L."/>
            <person name="Westerberg I."/>
            <person name="Brannstrom I.O."/>
            <person name="Guillou S."/>
            <person name="Cros-Aarteil S."/>
            <person name="Calhoun S."/>
            <person name="Haridas S."/>
            <person name="Kuo A."/>
            <person name="Mondo S."/>
            <person name="Pangilinan J."/>
            <person name="Riley R."/>
            <person name="LaButti K."/>
            <person name="Andreopoulos B."/>
            <person name="Lipzen A."/>
            <person name="Chen C."/>
            <person name="Yan M."/>
            <person name="Daum C."/>
            <person name="Ng V."/>
            <person name="Clum A."/>
            <person name="Steindorff A."/>
            <person name="Ohm R.A."/>
            <person name="Martin F."/>
            <person name="Silar P."/>
            <person name="Natvig D.O."/>
            <person name="Lalanne C."/>
            <person name="Gautier V."/>
            <person name="Ament-Velasquez S.L."/>
            <person name="Kruys A."/>
            <person name="Hutchinson M.I."/>
            <person name="Powell A.J."/>
            <person name="Barry K."/>
            <person name="Miller A.N."/>
            <person name="Grigoriev I.V."/>
            <person name="Debuchy R."/>
            <person name="Gladieux P."/>
            <person name="Hiltunen Thoren M."/>
            <person name="Johannesson H."/>
        </authorList>
    </citation>
    <scope>NUCLEOTIDE SEQUENCE</scope>
    <source>
        <strain evidence="2">PSN293</strain>
    </source>
</reference>
<reference evidence="2" key="2">
    <citation type="submission" date="2023-05" db="EMBL/GenBank/DDBJ databases">
        <authorList>
            <consortium name="Lawrence Berkeley National Laboratory"/>
            <person name="Steindorff A."/>
            <person name="Hensen N."/>
            <person name="Bonometti L."/>
            <person name="Westerberg I."/>
            <person name="Brannstrom I.O."/>
            <person name="Guillou S."/>
            <person name="Cros-Aarteil S."/>
            <person name="Calhoun S."/>
            <person name="Haridas S."/>
            <person name="Kuo A."/>
            <person name="Mondo S."/>
            <person name="Pangilinan J."/>
            <person name="Riley R."/>
            <person name="Labutti K."/>
            <person name="Andreopoulos B."/>
            <person name="Lipzen A."/>
            <person name="Chen C."/>
            <person name="Yanf M."/>
            <person name="Daum C."/>
            <person name="Ng V."/>
            <person name="Clum A."/>
            <person name="Ohm R."/>
            <person name="Martin F."/>
            <person name="Silar P."/>
            <person name="Natvig D."/>
            <person name="Lalanne C."/>
            <person name="Gautier V."/>
            <person name="Ament-Velasquez S.L."/>
            <person name="Kruys A."/>
            <person name="Hutchinson M.I."/>
            <person name="Powell A.J."/>
            <person name="Barry K."/>
            <person name="Miller A.N."/>
            <person name="Grigoriev I.V."/>
            <person name="Debuchy R."/>
            <person name="Gladieux P."/>
            <person name="Thoren M.H."/>
            <person name="Johannesson H."/>
        </authorList>
    </citation>
    <scope>NUCLEOTIDE SEQUENCE</scope>
    <source>
        <strain evidence="2">PSN293</strain>
    </source>
</reference>
<sequence length="154" mass="17249">MIRIVTSTSDERIQDEIIVEFYLSYQTQYRLHGLRNISLATAASLGILSLNKRKTIRLSSFSYNGIDLLLLIIINYNNIVLTHSQAQELNKQRGLLIAIGNLLFALLALDSLLLFALLALDSLLLFLLSGLRDRGHNNARHHSAADLVQDPPKV</sequence>
<evidence type="ECO:0000256" key="1">
    <source>
        <dbReference type="SAM" id="Phobius"/>
    </source>
</evidence>
<protein>
    <submittedName>
        <fullName evidence="2">Uncharacterized protein</fullName>
    </submittedName>
</protein>
<name>A0AAN7BC91_9PEZI</name>
<organism evidence="2 3">
    <name type="scientific">Rhypophila decipiens</name>
    <dbReference type="NCBI Taxonomy" id="261697"/>
    <lineage>
        <taxon>Eukaryota</taxon>
        <taxon>Fungi</taxon>
        <taxon>Dikarya</taxon>
        <taxon>Ascomycota</taxon>
        <taxon>Pezizomycotina</taxon>
        <taxon>Sordariomycetes</taxon>
        <taxon>Sordariomycetidae</taxon>
        <taxon>Sordariales</taxon>
        <taxon>Naviculisporaceae</taxon>
        <taxon>Rhypophila</taxon>
    </lineage>
</organism>